<sequence length="639" mass="70747" precursor="true">MPSVNRLQLACWTFAAVTLIAAPLTTFAVDGELATAIEEAKTKYQPVSPEELETQREELAAAATELETLLIPGSDRGERWKRYLKWEGVKKNIDNPADPDLQALAETLDKLRSGADGTELPAFRRVREAIDRYLSLVNIGRVNDQQRAVARQLELLTKYLDRYESEPSARARYEIERRLEFFSSIDRTPKLNELLNERFGHANLQTQISETIINKLLSEPVDNNSPVNDCILGTSIHGTGWTTASVSIDLMPNDEKASLKMTLEGVTQSQTVGYNGPVVIRSSGTTPFTATKRLDFEDSNFWNYPAQVSATTRTVTQSVQKQGGGIGSRLISAIGERQVAEKKPQADAIASRHAEQRIAENMDDELLPKLQDARYEYLHSFKEPMADRDAEPGFVHFSSTDDALNVELLQAARGQLGADTTPEGLSAAYDVTVNLHETAVANIMTTYLGGATVEKATATSEPKLDVTLPEAVTKAIDKAREEREEQASDDTDEFKPWSMQLRRQRPVTIEFLDNQVRLRLHATRLTAGDSTYDGWDIVTTYGMQVEDGGLTLVREGEIEVFPTAFDPADGKGLSGREVGLRGNLAKELNRQAESGRGFPKEINLPTLELPERIADKGPLLMQEAKSGNGWLSIGWNLPE</sequence>
<organism evidence="2 3">
    <name type="scientific">Aeoliella mucimassa</name>
    <dbReference type="NCBI Taxonomy" id="2527972"/>
    <lineage>
        <taxon>Bacteria</taxon>
        <taxon>Pseudomonadati</taxon>
        <taxon>Planctomycetota</taxon>
        <taxon>Planctomycetia</taxon>
        <taxon>Pirellulales</taxon>
        <taxon>Lacipirellulaceae</taxon>
        <taxon>Aeoliella</taxon>
    </lineage>
</organism>
<evidence type="ECO:0000256" key="1">
    <source>
        <dbReference type="SAM" id="SignalP"/>
    </source>
</evidence>
<keyword evidence="1" id="KW-0732">Signal</keyword>
<dbReference type="RefSeq" id="WP_145251382.1">
    <property type="nucleotide sequence ID" value="NZ_CP036278.1"/>
</dbReference>
<evidence type="ECO:0000313" key="2">
    <source>
        <dbReference type="EMBL" id="QDU58869.1"/>
    </source>
</evidence>
<dbReference type="AlphaFoldDB" id="A0A518AVW0"/>
<proteinExistence type="predicted"/>
<evidence type="ECO:0000313" key="3">
    <source>
        <dbReference type="Proteomes" id="UP000315750"/>
    </source>
</evidence>
<accession>A0A518AVW0</accession>
<feature type="chain" id="PRO_5022236085" description="Secreted protein" evidence="1">
    <location>
        <begin position="29"/>
        <end position="639"/>
    </location>
</feature>
<gene>
    <name evidence="2" type="ORF">Pan181_51090</name>
</gene>
<reference evidence="2 3" key="1">
    <citation type="submission" date="2019-02" db="EMBL/GenBank/DDBJ databases">
        <title>Deep-cultivation of Planctomycetes and their phenomic and genomic characterization uncovers novel biology.</title>
        <authorList>
            <person name="Wiegand S."/>
            <person name="Jogler M."/>
            <person name="Boedeker C."/>
            <person name="Pinto D."/>
            <person name="Vollmers J."/>
            <person name="Rivas-Marin E."/>
            <person name="Kohn T."/>
            <person name="Peeters S.H."/>
            <person name="Heuer A."/>
            <person name="Rast P."/>
            <person name="Oberbeckmann S."/>
            <person name="Bunk B."/>
            <person name="Jeske O."/>
            <person name="Meyerdierks A."/>
            <person name="Storesund J.E."/>
            <person name="Kallscheuer N."/>
            <person name="Luecker S."/>
            <person name="Lage O.M."/>
            <person name="Pohl T."/>
            <person name="Merkel B.J."/>
            <person name="Hornburger P."/>
            <person name="Mueller R.-W."/>
            <person name="Bruemmer F."/>
            <person name="Labrenz M."/>
            <person name="Spormann A.M."/>
            <person name="Op den Camp H."/>
            <person name="Overmann J."/>
            <person name="Amann R."/>
            <person name="Jetten M.S.M."/>
            <person name="Mascher T."/>
            <person name="Medema M.H."/>
            <person name="Devos D.P."/>
            <person name="Kaster A.-K."/>
            <person name="Ovreas L."/>
            <person name="Rohde M."/>
            <person name="Galperin M.Y."/>
            <person name="Jogler C."/>
        </authorList>
    </citation>
    <scope>NUCLEOTIDE SEQUENCE [LARGE SCALE GENOMIC DNA]</scope>
    <source>
        <strain evidence="2 3">Pan181</strain>
    </source>
</reference>
<dbReference type="OrthoDB" id="245674at2"/>
<evidence type="ECO:0008006" key="4">
    <source>
        <dbReference type="Google" id="ProtNLM"/>
    </source>
</evidence>
<feature type="signal peptide" evidence="1">
    <location>
        <begin position="1"/>
        <end position="28"/>
    </location>
</feature>
<name>A0A518AVW0_9BACT</name>
<protein>
    <recommendedName>
        <fullName evidence="4">Secreted protein</fullName>
    </recommendedName>
</protein>
<keyword evidence="3" id="KW-1185">Reference proteome</keyword>
<dbReference type="EMBL" id="CP036278">
    <property type="protein sequence ID" value="QDU58869.1"/>
    <property type="molecule type" value="Genomic_DNA"/>
</dbReference>
<dbReference type="Proteomes" id="UP000315750">
    <property type="component" value="Chromosome"/>
</dbReference>
<dbReference type="KEGG" id="amuc:Pan181_51090"/>